<proteinExistence type="inferred from homology"/>
<keyword evidence="7" id="KW-1185">Reference proteome</keyword>
<dbReference type="InterPro" id="IPR045851">
    <property type="entry name" value="AMP-bd_C_sf"/>
</dbReference>
<dbReference type="Pfam" id="PF13193">
    <property type="entry name" value="AMP-binding_C"/>
    <property type="match status" value="1"/>
</dbReference>
<evidence type="ECO:0000256" key="3">
    <source>
        <dbReference type="ARBA" id="ARBA00022598"/>
    </source>
</evidence>
<name>A0A914CA14_9BILA</name>
<dbReference type="Gene3D" id="3.30.300.30">
    <property type="match status" value="1"/>
</dbReference>
<evidence type="ECO:0000259" key="5">
    <source>
        <dbReference type="Pfam" id="PF00501"/>
    </source>
</evidence>
<evidence type="ECO:0000259" key="6">
    <source>
        <dbReference type="Pfam" id="PF13193"/>
    </source>
</evidence>
<dbReference type="InterPro" id="IPR025110">
    <property type="entry name" value="AMP-bd_C"/>
</dbReference>
<keyword evidence="4" id="KW-0576">Peroxisome</keyword>
<reference evidence="8" key="1">
    <citation type="submission" date="2022-11" db="UniProtKB">
        <authorList>
            <consortium name="WormBaseParasite"/>
        </authorList>
    </citation>
    <scope>IDENTIFICATION</scope>
</reference>
<dbReference type="GO" id="GO:0016405">
    <property type="term" value="F:CoA-ligase activity"/>
    <property type="evidence" value="ECO:0007669"/>
    <property type="project" value="TreeGrafter"/>
</dbReference>
<keyword evidence="3" id="KW-0436">Ligase</keyword>
<accession>A0A914CA14</accession>
<sequence>MYRCQEDVLLTPLSSGTTGAPKCVMLTHRNFNAATDILKSEIFDNLSSDGGRRTTIAVLPFYHGSGFWALCYCLLEGHNSVIMKNFQAPLMLSCIEDYKVDTLNIVPSIVNFLLKNDAQLKEFDLTSIKTVLCGSAPIGKDLIKTFLAKFSHVEKFLQGYGMTEVVILSHITPLNSMLDDEKHLGSCGKLLPGFEARIVDDESGVECNEPGMRGELWLKSDCVMKGYLYDEIQTAEAIDQDGWYHTGDVVYFDQDGYYYVVDRVKDLIKVNGLQVSPVELERVILTHPKISDAAVVGVPDPERGEVPRAYIILHLDSGDEHGTIIEEIRKFVHDRIAPYKQLRGGIYVVDELPRSPSGKILRRELKKLVELTAETIL</sequence>
<comment type="subcellular location">
    <subcellularLocation>
        <location evidence="1">Peroxisome</location>
    </subcellularLocation>
</comment>
<dbReference type="Gene3D" id="3.40.50.12780">
    <property type="entry name" value="N-terminal domain of ligase-like"/>
    <property type="match status" value="1"/>
</dbReference>
<comment type="similarity">
    <text evidence="2">Belongs to the ATP-dependent AMP-binding enzyme family.</text>
</comment>
<dbReference type="InterPro" id="IPR000873">
    <property type="entry name" value="AMP-dep_synth/lig_dom"/>
</dbReference>
<dbReference type="AlphaFoldDB" id="A0A914CA14"/>
<dbReference type="PANTHER" id="PTHR24096">
    <property type="entry name" value="LONG-CHAIN-FATTY-ACID--COA LIGASE"/>
    <property type="match status" value="1"/>
</dbReference>
<protein>
    <submittedName>
        <fullName evidence="8">Luciferin 4-monooxygenase</fullName>
    </submittedName>
</protein>
<feature type="domain" description="AMP-binding enzyme C-terminal" evidence="6">
    <location>
        <begin position="279"/>
        <end position="359"/>
    </location>
</feature>
<evidence type="ECO:0000256" key="2">
    <source>
        <dbReference type="ARBA" id="ARBA00006432"/>
    </source>
</evidence>
<evidence type="ECO:0000256" key="1">
    <source>
        <dbReference type="ARBA" id="ARBA00004275"/>
    </source>
</evidence>
<organism evidence="7 8">
    <name type="scientific">Acrobeloides nanus</name>
    <dbReference type="NCBI Taxonomy" id="290746"/>
    <lineage>
        <taxon>Eukaryota</taxon>
        <taxon>Metazoa</taxon>
        <taxon>Ecdysozoa</taxon>
        <taxon>Nematoda</taxon>
        <taxon>Chromadorea</taxon>
        <taxon>Rhabditida</taxon>
        <taxon>Tylenchina</taxon>
        <taxon>Cephalobomorpha</taxon>
        <taxon>Cephaloboidea</taxon>
        <taxon>Cephalobidae</taxon>
        <taxon>Acrobeloides</taxon>
    </lineage>
</organism>
<evidence type="ECO:0000313" key="8">
    <source>
        <dbReference type="WBParaSite" id="ACRNAN_Path_696.g2604.t1"/>
    </source>
</evidence>
<dbReference type="WBParaSite" id="ACRNAN_Path_696.g2604.t1">
    <property type="protein sequence ID" value="ACRNAN_Path_696.g2604.t1"/>
    <property type="gene ID" value="ACRNAN_Path_696.g2604"/>
</dbReference>
<evidence type="ECO:0000313" key="7">
    <source>
        <dbReference type="Proteomes" id="UP000887540"/>
    </source>
</evidence>
<dbReference type="SUPFAM" id="SSF56801">
    <property type="entry name" value="Acetyl-CoA synthetase-like"/>
    <property type="match status" value="1"/>
</dbReference>
<evidence type="ECO:0000256" key="4">
    <source>
        <dbReference type="ARBA" id="ARBA00023140"/>
    </source>
</evidence>
<dbReference type="PANTHER" id="PTHR24096:SF149">
    <property type="entry name" value="AMP-BINDING DOMAIN-CONTAINING PROTEIN-RELATED"/>
    <property type="match status" value="1"/>
</dbReference>
<dbReference type="Proteomes" id="UP000887540">
    <property type="component" value="Unplaced"/>
</dbReference>
<dbReference type="FunFam" id="3.30.300.30:FF:000007">
    <property type="entry name" value="4-coumarate--CoA ligase 2"/>
    <property type="match status" value="1"/>
</dbReference>
<dbReference type="InterPro" id="IPR042099">
    <property type="entry name" value="ANL_N_sf"/>
</dbReference>
<feature type="domain" description="AMP-dependent synthetase/ligase" evidence="5">
    <location>
        <begin position="6"/>
        <end position="228"/>
    </location>
</feature>
<dbReference type="Pfam" id="PF00501">
    <property type="entry name" value="AMP-binding"/>
    <property type="match status" value="1"/>
</dbReference>
<dbReference type="GO" id="GO:0005777">
    <property type="term" value="C:peroxisome"/>
    <property type="evidence" value="ECO:0007669"/>
    <property type="project" value="UniProtKB-SubCell"/>
</dbReference>